<dbReference type="RefSeq" id="WP_157744825.1">
    <property type="nucleotide sequence ID" value="NZ_CAAHFL010000088.1"/>
</dbReference>
<comment type="caution">
    <text evidence="2">The sequence shown here is derived from an EMBL/GenBank/DDBJ whole genome shotgun (WGS) entry which is preliminary data.</text>
</comment>
<name>A0ABT7PAA3_MYCIT</name>
<evidence type="ECO:0000256" key="1">
    <source>
        <dbReference type="SAM" id="MobiDB-lite"/>
    </source>
</evidence>
<sequence>MQFGVEDRKPQAVAGEPVAVLAGDAGDQAVDPEPGQIVAGLVHGVVRTAEQSGHQGAQALVGDAGDSECGGA</sequence>
<feature type="region of interest" description="Disordered" evidence="1">
    <location>
        <begin position="53"/>
        <end position="72"/>
    </location>
</feature>
<accession>A0ABT7PAA3</accession>
<dbReference type="EMBL" id="JASZZX010000067">
    <property type="protein sequence ID" value="MDM3930205.1"/>
    <property type="molecule type" value="Genomic_DNA"/>
</dbReference>
<gene>
    <name evidence="2" type="ORF">QRB35_30165</name>
</gene>
<proteinExistence type="predicted"/>
<keyword evidence="3" id="KW-1185">Reference proteome</keyword>
<reference evidence="3" key="2">
    <citation type="submission" date="2023-06" db="EMBL/GenBank/DDBJ databases">
        <title>Itaconate inhibition of nontuberculous mycobacteria.</title>
        <authorList>
            <person name="Spilker T."/>
        </authorList>
    </citation>
    <scope>NUCLEOTIDE SEQUENCE [LARGE SCALE GENOMIC DNA]</scope>
    <source>
        <strain evidence="3">FLAC1071</strain>
    </source>
</reference>
<evidence type="ECO:0000313" key="2">
    <source>
        <dbReference type="EMBL" id="MDM3930205.1"/>
    </source>
</evidence>
<reference evidence="2 3" key="1">
    <citation type="submission" date="2023-06" db="EMBL/GenBank/DDBJ databases">
        <title>Itaconate inhibition of nontuberculous mycobacteria.</title>
        <authorList>
            <person name="Breen P."/>
            <person name="Zimbric M."/>
            <person name="Caverly L."/>
        </authorList>
    </citation>
    <scope>NUCLEOTIDE SEQUENCE [LARGE SCALE GENOMIC DNA]</scope>
    <source>
        <strain evidence="2 3">FLAC1071</strain>
    </source>
</reference>
<dbReference type="Proteomes" id="UP001529272">
    <property type="component" value="Unassembled WGS sequence"/>
</dbReference>
<evidence type="ECO:0000313" key="3">
    <source>
        <dbReference type="Proteomes" id="UP001529272"/>
    </source>
</evidence>
<organism evidence="2 3">
    <name type="scientific">Mycobacterium intracellulare subsp. chimaera</name>
    <dbReference type="NCBI Taxonomy" id="222805"/>
    <lineage>
        <taxon>Bacteria</taxon>
        <taxon>Bacillati</taxon>
        <taxon>Actinomycetota</taxon>
        <taxon>Actinomycetes</taxon>
        <taxon>Mycobacteriales</taxon>
        <taxon>Mycobacteriaceae</taxon>
        <taxon>Mycobacterium</taxon>
        <taxon>Mycobacterium avium complex (MAC)</taxon>
    </lineage>
</organism>
<protein>
    <submittedName>
        <fullName evidence="2">Uncharacterized protein</fullName>
    </submittedName>
</protein>